<dbReference type="SUPFAM" id="SSF52540">
    <property type="entry name" value="P-loop containing nucleoside triphosphate hydrolases"/>
    <property type="match status" value="1"/>
</dbReference>
<proteinExistence type="predicted"/>
<keyword evidence="2" id="KW-0378">Hydrolase</keyword>
<dbReference type="GO" id="GO:0016787">
    <property type="term" value="F:hydrolase activity"/>
    <property type="evidence" value="ECO:0007669"/>
    <property type="project" value="UniProtKB-UniRule"/>
</dbReference>
<dbReference type="AlphaFoldDB" id="A0A221VW46"/>
<protein>
    <submittedName>
        <fullName evidence="5">DNA-dependent helicase II</fullName>
    </submittedName>
</protein>
<sequence length="487" mass="52730">MVAVEGVAGGGAAGWRLDQEQDAAAEPTPGGRDVLIGGPGTGKTVVALHRIHRTWRACGVGRLLLTTGTPAAVGRLADGLVRLGGREILDRVDVLDVDVVARQTCVGITGRTVRTEPDEAARWAQVLQRAVELDDADRRRYTPEFLAAEYRLVIVGRDLRRREDYLACSRSDRGVALDGPERTRVWGLVTAFEDLLARRGTTSRDRTAARAAEFAEAARDPGAPRIGGYRHVVGDAAHEFSPTQLRLLRALVVGDTGSLLLCGDDRQRVHAQGDVLSAVAASWRRLRLGTDHRSSRAIVDFATSVLDPDEESPGAGGAGSTVDAGPEPITWAFDSTTEERDAVVRVLRRWRTEVSVDEPPCAVLTPSARLRDHLDRRLRAARVGTVLLGSEEDIEENRAVRVGELASAAGREFSRVAVSGVGAESVPPAGLADRVDPGDRPEMLRRWRALLYVACTRARDRLLLTWTGEPSPFLPRLPARRKAPGAE</sequence>
<name>A0A221VW46_9PSEU</name>
<dbReference type="Pfam" id="PF13245">
    <property type="entry name" value="AAA_19"/>
    <property type="match status" value="1"/>
</dbReference>
<dbReference type="OrthoDB" id="3196525at2"/>
<evidence type="ECO:0000256" key="3">
    <source>
        <dbReference type="ARBA" id="ARBA00022806"/>
    </source>
</evidence>
<keyword evidence="1" id="KW-0547">Nucleotide-binding</keyword>
<dbReference type="PROSITE" id="PS51198">
    <property type="entry name" value="UVRD_HELICASE_ATP_BIND"/>
    <property type="match status" value="1"/>
</dbReference>
<evidence type="ECO:0000256" key="1">
    <source>
        <dbReference type="ARBA" id="ARBA00022741"/>
    </source>
</evidence>
<dbReference type="GO" id="GO:0005829">
    <property type="term" value="C:cytosol"/>
    <property type="evidence" value="ECO:0007669"/>
    <property type="project" value="TreeGrafter"/>
</dbReference>
<evidence type="ECO:0000313" key="6">
    <source>
        <dbReference type="Proteomes" id="UP000204221"/>
    </source>
</evidence>
<evidence type="ECO:0000256" key="2">
    <source>
        <dbReference type="ARBA" id="ARBA00022801"/>
    </source>
</evidence>
<dbReference type="Gene3D" id="3.40.50.300">
    <property type="entry name" value="P-loop containing nucleotide triphosphate hydrolases"/>
    <property type="match status" value="2"/>
</dbReference>
<gene>
    <name evidence="5" type="ORF">AHOG_00485</name>
</gene>
<dbReference type="RefSeq" id="WP_093939606.1">
    <property type="nucleotide sequence ID" value="NZ_CP022521.1"/>
</dbReference>
<keyword evidence="4" id="KW-0067">ATP-binding</keyword>
<keyword evidence="6" id="KW-1185">Reference proteome</keyword>
<organism evidence="5 6">
    <name type="scientific">Actinoalloteichus hoggarensis</name>
    <dbReference type="NCBI Taxonomy" id="1470176"/>
    <lineage>
        <taxon>Bacteria</taxon>
        <taxon>Bacillati</taxon>
        <taxon>Actinomycetota</taxon>
        <taxon>Actinomycetes</taxon>
        <taxon>Pseudonocardiales</taxon>
        <taxon>Pseudonocardiaceae</taxon>
        <taxon>Actinoalloteichus</taxon>
    </lineage>
</organism>
<dbReference type="KEGG" id="ahg:AHOG_00485"/>
<reference evidence="5 6" key="1">
    <citation type="submission" date="2017-07" db="EMBL/GenBank/DDBJ databases">
        <title>Complete genome sequence of Actinoalloteichus hoggarensis DSM 45943, type strain of Actinoalloteichus hoggarensis.</title>
        <authorList>
            <person name="Ruckert C."/>
            <person name="Nouioui I."/>
            <person name="Willmese J."/>
            <person name="van Wezel G."/>
            <person name="Klenk H.-P."/>
            <person name="Kalinowski J."/>
            <person name="Zotchev S.B."/>
        </authorList>
    </citation>
    <scope>NUCLEOTIDE SEQUENCE [LARGE SCALE GENOMIC DNA]</scope>
    <source>
        <strain evidence="5 6">DSM 45943</strain>
    </source>
</reference>
<dbReference type="InterPro" id="IPR000212">
    <property type="entry name" value="DNA_helicase_UvrD/REP"/>
</dbReference>
<dbReference type="GO" id="GO:0005524">
    <property type="term" value="F:ATP binding"/>
    <property type="evidence" value="ECO:0007669"/>
    <property type="project" value="UniProtKB-UniRule"/>
</dbReference>
<dbReference type="InterPro" id="IPR027417">
    <property type="entry name" value="P-loop_NTPase"/>
</dbReference>
<dbReference type="EMBL" id="CP022521">
    <property type="protein sequence ID" value="ASO17770.1"/>
    <property type="molecule type" value="Genomic_DNA"/>
</dbReference>
<dbReference type="InterPro" id="IPR014016">
    <property type="entry name" value="UvrD-like_ATP-bd"/>
</dbReference>
<keyword evidence="3 5" id="KW-0347">Helicase</keyword>
<evidence type="ECO:0000256" key="4">
    <source>
        <dbReference type="ARBA" id="ARBA00022840"/>
    </source>
</evidence>
<dbReference type="Proteomes" id="UP000204221">
    <property type="component" value="Chromosome"/>
</dbReference>
<dbReference type="GO" id="GO:0003677">
    <property type="term" value="F:DNA binding"/>
    <property type="evidence" value="ECO:0007669"/>
    <property type="project" value="InterPro"/>
</dbReference>
<dbReference type="GO" id="GO:0043138">
    <property type="term" value="F:3'-5' DNA helicase activity"/>
    <property type="evidence" value="ECO:0007669"/>
    <property type="project" value="TreeGrafter"/>
</dbReference>
<dbReference type="PANTHER" id="PTHR11070">
    <property type="entry name" value="UVRD / RECB / PCRA DNA HELICASE FAMILY MEMBER"/>
    <property type="match status" value="1"/>
</dbReference>
<dbReference type="GO" id="GO:0000725">
    <property type="term" value="P:recombinational repair"/>
    <property type="evidence" value="ECO:0007669"/>
    <property type="project" value="TreeGrafter"/>
</dbReference>
<evidence type="ECO:0000313" key="5">
    <source>
        <dbReference type="EMBL" id="ASO17770.1"/>
    </source>
</evidence>
<dbReference type="PANTHER" id="PTHR11070:SF45">
    <property type="entry name" value="DNA 3'-5' HELICASE"/>
    <property type="match status" value="1"/>
</dbReference>
<accession>A0A221VW46</accession>